<feature type="domain" description="Peptidase M28" evidence="2">
    <location>
        <begin position="136"/>
        <end position="240"/>
    </location>
</feature>
<proteinExistence type="predicted"/>
<dbReference type="OrthoDB" id="9787436at2"/>
<feature type="signal peptide" evidence="1">
    <location>
        <begin position="1"/>
        <end position="19"/>
    </location>
</feature>
<sequence>MKNLFLFLFPFIMLSSSGAAQTNLLLTNPEALDALKGLHAPEDYLPEIVISQPADIFERIVAEVSPDSLKAYLEALRAFENRNTGADTLSETFGMGAARRWAHGKMASFSERQAGRLLTGYFQFDQDICGMGRHRNVVGVLPGAGPHRSEVVLVEAHMDSRCEEACDTDCLAEGMEDNGSGTALVLELARVMSSFTFDRTLVFMITTGEEQGLFGANAFAEFAEQEGIDLYGVYNNDIVGGIICGQTASPPGCPGLNEIDSINVRIYSAGGGVFGASSSRLLARFTRLQYEENIAPIVPVVSQINIISREDRAGRGGDHIPFRQRGYAALRFTSANEHGNGNPSTDDYHDRQHTMEDILGVDTDGDNVLDSFFVDFNYLARNTVINGTTMAASAMGPPTVDDFELEPTTAGLRYRISAPDGAGPFRLGIRAFDSETTYFDTLLTVTEAEDTLSWLEDGTVYLAAAATIDSNGIESHFSDEGFANLTTTAQEIKTYPGLTLLQNRPNPFDEATTIGVHVGQPVSYKSAQLRVTDVQGRPLKQFDIELKPGLVQVLYGYEHHQYARGTYYYSLIVDGQVIDTKAMIYAY</sequence>
<dbReference type="GO" id="GO:0008235">
    <property type="term" value="F:metalloexopeptidase activity"/>
    <property type="evidence" value="ECO:0007669"/>
    <property type="project" value="InterPro"/>
</dbReference>
<name>A0A5C6RK48_9BACT</name>
<dbReference type="RefSeq" id="WP_147167802.1">
    <property type="nucleotide sequence ID" value="NZ_VOOR01000023.1"/>
</dbReference>
<evidence type="ECO:0000256" key="1">
    <source>
        <dbReference type="SAM" id="SignalP"/>
    </source>
</evidence>
<keyword evidence="1" id="KW-0732">Signal</keyword>
<comment type="caution">
    <text evidence="3">The sequence shown here is derived from an EMBL/GenBank/DDBJ whole genome shotgun (WGS) entry which is preliminary data.</text>
</comment>
<evidence type="ECO:0000259" key="2">
    <source>
        <dbReference type="Pfam" id="PF04389"/>
    </source>
</evidence>
<dbReference type="AlphaFoldDB" id="A0A5C6RK48"/>
<dbReference type="Proteomes" id="UP000321580">
    <property type="component" value="Unassembled WGS sequence"/>
</dbReference>
<dbReference type="GO" id="GO:0006508">
    <property type="term" value="P:proteolysis"/>
    <property type="evidence" value="ECO:0007669"/>
    <property type="project" value="InterPro"/>
</dbReference>
<feature type="chain" id="PRO_5022766695" evidence="1">
    <location>
        <begin position="20"/>
        <end position="587"/>
    </location>
</feature>
<dbReference type="EMBL" id="VOOR01000023">
    <property type="protein sequence ID" value="TXB62816.1"/>
    <property type="molecule type" value="Genomic_DNA"/>
</dbReference>
<dbReference type="PANTHER" id="PTHR12147">
    <property type="entry name" value="METALLOPEPTIDASE M28 FAMILY MEMBER"/>
    <property type="match status" value="1"/>
</dbReference>
<keyword evidence="4" id="KW-1185">Reference proteome</keyword>
<evidence type="ECO:0000313" key="3">
    <source>
        <dbReference type="EMBL" id="TXB62816.1"/>
    </source>
</evidence>
<accession>A0A5C6RK48</accession>
<evidence type="ECO:0000313" key="4">
    <source>
        <dbReference type="Proteomes" id="UP000321580"/>
    </source>
</evidence>
<protein>
    <submittedName>
        <fullName evidence="3">M28 family peptidase</fullName>
    </submittedName>
</protein>
<gene>
    <name evidence="3" type="ORF">FRY97_12120</name>
</gene>
<dbReference type="Gene3D" id="3.40.630.10">
    <property type="entry name" value="Zn peptidases"/>
    <property type="match status" value="1"/>
</dbReference>
<dbReference type="InterPro" id="IPR045175">
    <property type="entry name" value="M28_fam"/>
</dbReference>
<reference evidence="3 4" key="1">
    <citation type="submission" date="2019-08" db="EMBL/GenBank/DDBJ databases">
        <title>Genome of Phaeodactylibacter luteus.</title>
        <authorList>
            <person name="Bowman J.P."/>
        </authorList>
    </citation>
    <scope>NUCLEOTIDE SEQUENCE [LARGE SCALE GENOMIC DNA]</scope>
    <source>
        <strain evidence="3 4">KCTC 42180</strain>
    </source>
</reference>
<dbReference type="Pfam" id="PF04389">
    <property type="entry name" value="Peptidase_M28"/>
    <property type="match status" value="1"/>
</dbReference>
<organism evidence="3 4">
    <name type="scientific">Phaeodactylibacter luteus</name>
    <dbReference type="NCBI Taxonomy" id="1564516"/>
    <lineage>
        <taxon>Bacteria</taxon>
        <taxon>Pseudomonadati</taxon>
        <taxon>Bacteroidota</taxon>
        <taxon>Saprospiria</taxon>
        <taxon>Saprospirales</taxon>
        <taxon>Haliscomenobacteraceae</taxon>
        <taxon>Phaeodactylibacter</taxon>
    </lineage>
</organism>
<dbReference type="InterPro" id="IPR007484">
    <property type="entry name" value="Peptidase_M28"/>
</dbReference>
<dbReference type="PANTHER" id="PTHR12147:SF26">
    <property type="entry name" value="PEPTIDASE M28 DOMAIN-CONTAINING PROTEIN"/>
    <property type="match status" value="1"/>
</dbReference>
<dbReference type="SUPFAM" id="SSF53187">
    <property type="entry name" value="Zn-dependent exopeptidases"/>
    <property type="match status" value="1"/>
</dbReference>